<dbReference type="HOGENOM" id="CLU_007946_15_7_1"/>
<dbReference type="GO" id="GO:0015189">
    <property type="term" value="F:L-lysine transmembrane transporter activity"/>
    <property type="evidence" value="ECO:0007669"/>
    <property type="project" value="TreeGrafter"/>
</dbReference>
<organism evidence="3 4">
    <name type="scientific">Strigamia maritima</name>
    <name type="common">European centipede</name>
    <name type="synonym">Geophilus maritimus</name>
    <dbReference type="NCBI Taxonomy" id="126957"/>
    <lineage>
        <taxon>Eukaryota</taxon>
        <taxon>Metazoa</taxon>
        <taxon>Ecdysozoa</taxon>
        <taxon>Arthropoda</taxon>
        <taxon>Myriapoda</taxon>
        <taxon>Chilopoda</taxon>
        <taxon>Pleurostigmophora</taxon>
        <taxon>Geophilomorpha</taxon>
        <taxon>Linotaeniidae</taxon>
        <taxon>Strigamia</taxon>
    </lineage>
</organism>
<feature type="transmembrane region" description="Helical" evidence="1">
    <location>
        <begin position="347"/>
        <end position="366"/>
    </location>
</feature>
<keyword evidence="1" id="KW-0472">Membrane</keyword>
<dbReference type="GO" id="GO:0061459">
    <property type="term" value="F:L-arginine transmembrane transporter activity"/>
    <property type="evidence" value="ECO:0007669"/>
    <property type="project" value="TreeGrafter"/>
</dbReference>
<dbReference type="PANTHER" id="PTHR43243">
    <property type="entry name" value="INNER MEMBRANE TRANSPORTER YGJI-RELATED"/>
    <property type="match status" value="1"/>
</dbReference>
<feature type="transmembrane region" description="Helical" evidence="1">
    <location>
        <begin position="457"/>
        <end position="474"/>
    </location>
</feature>
<sequence length="507" mass="56368">MFNILTPVAAQYDPPLEVTMLLPEKALSGLLQGEFMYFCYRRVNYSKLSRKKHITEAEVGASALARCLNTLDLTALGLGIYVMAGQVAKQDAGPSVTLSFLVAAIASVFAAGAPPEARRESTTRKLVAFTMQIYAHTLTYHNDFAMLNLVLEFHELGLHVYSYVTVGELIAFVIGWNLVLEYVIGTSAVIAVHILFCTQNFLQQKIFCRNFCQVGTKHNAINDTLTHYMPMKLSWLSPYPDFLAFTITVVLLILLSFEESSIFNNVCTLINLMIVVYVVIIGSMKSDVHNWSIQKSEIPEGVEGGEGGFFPFGISGMMRGAATCFYVTCTFAGVMAMIFSLKELMDMMSIGTFMAYTLVAASVLMLRFRDLDKSDSDLCLEKTINGDGLDVDSIIPFNSITCSCIMRQYFNVDRLATTTPASCAVAKLNMKVLLVPLIPSLSIFINLFLTLKLSGPTWIWFLVWLIVGLLIYAFNGIKESNEVSVQFHFEGKSMIHEVIAEELNFEN</sequence>
<accession>T1IVD8</accession>
<feature type="transmembrane region" description="Helical" evidence="1">
    <location>
        <begin position="320"/>
        <end position="341"/>
    </location>
</feature>
<evidence type="ECO:0000313" key="3">
    <source>
        <dbReference type="EnsemblMetazoa" id="SMAR005136-PA"/>
    </source>
</evidence>
<feature type="domain" description="Cationic amino acid transporter C-terminal" evidence="2">
    <location>
        <begin position="434"/>
        <end position="480"/>
    </location>
</feature>
<proteinExistence type="predicted"/>
<reference evidence="4" key="1">
    <citation type="submission" date="2011-05" db="EMBL/GenBank/DDBJ databases">
        <authorList>
            <person name="Richards S.R."/>
            <person name="Qu J."/>
            <person name="Jiang H."/>
            <person name="Jhangiani S.N."/>
            <person name="Agravi P."/>
            <person name="Goodspeed R."/>
            <person name="Gross S."/>
            <person name="Mandapat C."/>
            <person name="Jackson L."/>
            <person name="Mathew T."/>
            <person name="Pu L."/>
            <person name="Thornton R."/>
            <person name="Saada N."/>
            <person name="Wilczek-Boney K.B."/>
            <person name="Lee S."/>
            <person name="Kovar C."/>
            <person name="Wu Y."/>
            <person name="Scherer S.E."/>
            <person name="Worley K.C."/>
            <person name="Muzny D.M."/>
            <person name="Gibbs R."/>
        </authorList>
    </citation>
    <scope>NUCLEOTIDE SEQUENCE</scope>
    <source>
        <strain evidence="4">Brora</strain>
    </source>
</reference>
<feature type="transmembrane region" description="Helical" evidence="1">
    <location>
        <begin position="432"/>
        <end position="451"/>
    </location>
</feature>
<dbReference type="GO" id="GO:0000064">
    <property type="term" value="F:L-ornithine transmembrane transporter activity"/>
    <property type="evidence" value="ECO:0007669"/>
    <property type="project" value="TreeGrafter"/>
</dbReference>
<keyword evidence="1" id="KW-0812">Transmembrane</keyword>
<dbReference type="eggNOG" id="KOG1286">
    <property type="taxonomic scope" value="Eukaryota"/>
</dbReference>
<dbReference type="GO" id="GO:0005886">
    <property type="term" value="C:plasma membrane"/>
    <property type="evidence" value="ECO:0007669"/>
    <property type="project" value="TreeGrafter"/>
</dbReference>
<dbReference type="PhylomeDB" id="T1IVD8"/>
<dbReference type="Gene3D" id="1.20.1740.10">
    <property type="entry name" value="Amino acid/polyamine transporter I"/>
    <property type="match status" value="2"/>
</dbReference>
<dbReference type="EnsemblMetazoa" id="SMAR005136-RA">
    <property type="protein sequence ID" value="SMAR005136-PA"/>
    <property type="gene ID" value="SMAR005136"/>
</dbReference>
<dbReference type="Proteomes" id="UP000014500">
    <property type="component" value="Unassembled WGS sequence"/>
</dbReference>
<evidence type="ECO:0000313" key="4">
    <source>
        <dbReference type="Proteomes" id="UP000014500"/>
    </source>
</evidence>
<dbReference type="STRING" id="126957.T1IVD8"/>
<feature type="transmembrane region" description="Helical" evidence="1">
    <location>
        <begin position="263"/>
        <end position="282"/>
    </location>
</feature>
<keyword evidence="1" id="KW-1133">Transmembrane helix</keyword>
<dbReference type="EMBL" id="JH431581">
    <property type="status" value="NOT_ANNOTATED_CDS"/>
    <property type="molecule type" value="Genomic_DNA"/>
</dbReference>
<evidence type="ECO:0000259" key="2">
    <source>
        <dbReference type="Pfam" id="PF13906"/>
    </source>
</evidence>
<dbReference type="OMA" id="MIFHKES"/>
<dbReference type="PANTHER" id="PTHR43243:SF105">
    <property type="entry name" value="CATIONIC AMINO ACID TRANSPORTER C-TERMINAL DOMAIN-CONTAINING PROTEIN"/>
    <property type="match status" value="1"/>
</dbReference>
<dbReference type="AlphaFoldDB" id="T1IVD8"/>
<dbReference type="InterPro" id="IPR029485">
    <property type="entry name" value="CAT_C"/>
</dbReference>
<feature type="transmembrane region" description="Helical" evidence="1">
    <location>
        <begin position="239"/>
        <end position="257"/>
    </location>
</feature>
<feature type="transmembrane region" description="Helical" evidence="1">
    <location>
        <begin position="182"/>
        <end position="202"/>
    </location>
</feature>
<dbReference type="Pfam" id="PF13906">
    <property type="entry name" value="AA_permease_C"/>
    <property type="match status" value="1"/>
</dbReference>
<protein>
    <recommendedName>
        <fullName evidence="2">Cationic amino acid transporter C-terminal domain-containing protein</fullName>
    </recommendedName>
</protein>
<evidence type="ECO:0000256" key="1">
    <source>
        <dbReference type="SAM" id="Phobius"/>
    </source>
</evidence>
<dbReference type="GO" id="GO:0097638">
    <property type="term" value="P:L-arginine import across plasma membrane"/>
    <property type="evidence" value="ECO:0007669"/>
    <property type="project" value="TreeGrafter"/>
</dbReference>
<name>T1IVD8_STRMM</name>
<reference evidence="3" key="2">
    <citation type="submission" date="2015-02" db="UniProtKB">
        <authorList>
            <consortium name="EnsemblMetazoa"/>
        </authorList>
    </citation>
    <scope>IDENTIFICATION</scope>
</reference>
<keyword evidence="4" id="KW-1185">Reference proteome</keyword>